<dbReference type="CDD" id="cd00342">
    <property type="entry name" value="gram_neg_porins"/>
    <property type="match status" value="1"/>
</dbReference>
<dbReference type="Gene3D" id="2.40.160.10">
    <property type="entry name" value="Porin"/>
    <property type="match status" value="1"/>
</dbReference>
<comment type="subunit">
    <text evidence="2">Homotrimer.</text>
</comment>
<keyword evidence="8" id="KW-0626">Porin</keyword>
<keyword evidence="4" id="KW-1134">Transmembrane beta strand</keyword>
<dbReference type="EMBL" id="CP051152">
    <property type="protein sequence ID" value="QJQ05849.1"/>
    <property type="molecule type" value="Genomic_DNA"/>
</dbReference>
<keyword evidence="3" id="KW-0813">Transport</keyword>
<dbReference type="PRINTS" id="PR00184">
    <property type="entry name" value="NEISSPPORIN"/>
</dbReference>
<feature type="chain" id="PRO_5027010977" evidence="11">
    <location>
        <begin position="21"/>
        <end position="375"/>
    </location>
</feature>
<evidence type="ECO:0000256" key="10">
    <source>
        <dbReference type="ARBA" id="ARBA00023237"/>
    </source>
</evidence>
<dbReference type="Pfam" id="PF13609">
    <property type="entry name" value="Porin_4"/>
    <property type="match status" value="1"/>
</dbReference>
<evidence type="ECO:0000256" key="1">
    <source>
        <dbReference type="ARBA" id="ARBA00004571"/>
    </source>
</evidence>
<keyword evidence="7" id="KW-0406">Ion transport</keyword>
<evidence type="ECO:0000256" key="8">
    <source>
        <dbReference type="ARBA" id="ARBA00023114"/>
    </source>
</evidence>
<evidence type="ECO:0000256" key="5">
    <source>
        <dbReference type="ARBA" id="ARBA00022692"/>
    </source>
</evidence>
<evidence type="ECO:0000313" key="13">
    <source>
        <dbReference type="EMBL" id="QJQ05849.1"/>
    </source>
</evidence>
<proteinExistence type="predicted"/>
<evidence type="ECO:0000259" key="12">
    <source>
        <dbReference type="Pfam" id="PF13609"/>
    </source>
</evidence>
<keyword evidence="10" id="KW-0998">Cell outer membrane</keyword>
<gene>
    <name evidence="13" type="ORF">EJG51_008315</name>
</gene>
<evidence type="ECO:0000256" key="7">
    <source>
        <dbReference type="ARBA" id="ARBA00023065"/>
    </source>
</evidence>
<dbReference type="InterPro" id="IPR002299">
    <property type="entry name" value="Porin_Neis"/>
</dbReference>
<dbReference type="InterPro" id="IPR033900">
    <property type="entry name" value="Gram_neg_porin_domain"/>
</dbReference>
<sequence>MKKTLIAFAVLGAFAANASAQSSVSIYGIIDAGVVYTTNQTKTGGSKAALESSQLSVSRWGFKGTEDLGGGLKANFNLEGTLANDTGAAGAGIGALPAPVGGFSQSGSGTSLFDRNATVGLSGNFGSVNFGRQNMVGADSIGLADPLSLAHAGTNPNVVYSAMNSGGLFGGFGTNGGGSALRQSNSVKYLTPMVSGFGGAAMYGFGEQAGNTSGNSYAGMSAYFTDGSSGVAFAYAKLKDATGNSTLTLMGGGGKLKLDAAVLKLTYGQTDVDGGVFNNRKIAVIGAGVDYSLTPMTTLTAAYYNTKLSGMGSGKADQYIAMGKYALSKRTTAYASLTYAKAGSTSALDLAMSAGLIGAGNSSATRTAVGVNHTF</sequence>
<keyword evidence="5" id="KW-0812">Transmembrane</keyword>
<dbReference type="OrthoDB" id="5289162at2"/>
<reference evidence="13 14" key="1">
    <citation type="journal article" date="2019" name="Int. J. Syst. Evol. Microbiol.">
        <title>Undibacterium piscinae sp. nov., isolated from Korean shiner intestine.</title>
        <authorList>
            <person name="Lee S.Y."/>
            <person name="Kang W."/>
            <person name="Kim P.S."/>
            <person name="Kim H.S."/>
            <person name="Sung H."/>
            <person name="Shin N.R."/>
            <person name="Whon T.W."/>
            <person name="Yun J.H."/>
            <person name="Lee J.Y."/>
            <person name="Lee J.Y."/>
            <person name="Jung M.J."/>
            <person name="Jeong Y.S."/>
            <person name="Tak E.J."/>
            <person name="Han J.E."/>
            <person name="Hyun D.W."/>
            <person name="Kang M.S."/>
            <person name="Lee K.E."/>
            <person name="Lee B.H."/>
            <person name="Bae J.W."/>
        </authorList>
    </citation>
    <scope>NUCLEOTIDE SEQUENCE [LARGE SCALE GENOMIC DNA]</scope>
    <source>
        <strain evidence="13 14">S11R28</strain>
    </source>
</reference>
<evidence type="ECO:0000256" key="6">
    <source>
        <dbReference type="ARBA" id="ARBA00022729"/>
    </source>
</evidence>
<organism evidence="13 14">
    <name type="scientific">Undibacterium piscinae</name>
    <dbReference type="NCBI Taxonomy" id="2495591"/>
    <lineage>
        <taxon>Bacteria</taxon>
        <taxon>Pseudomonadati</taxon>
        <taxon>Pseudomonadota</taxon>
        <taxon>Betaproteobacteria</taxon>
        <taxon>Burkholderiales</taxon>
        <taxon>Oxalobacteraceae</taxon>
        <taxon>Undibacterium</taxon>
    </lineage>
</organism>
<protein>
    <submittedName>
        <fullName evidence="13">Porin</fullName>
    </submittedName>
</protein>
<dbReference type="AlphaFoldDB" id="A0A6M4A6Y8"/>
<dbReference type="InterPro" id="IPR050298">
    <property type="entry name" value="Gram-neg_bact_OMP"/>
</dbReference>
<evidence type="ECO:0000256" key="9">
    <source>
        <dbReference type="ARBA" id="ARBA00023136"/>
    </source>
</evidence>
<dbReference type="PANTHER" id="PTHR34501">
    <property type="entry name" value="PROTEIN YDDL-RELATED"/>
    <property type="match status" value="1"/>
</dbReference>
<evidence type="ECO:0000256" key="3">
    <source>
        <dbReference type="ARBA" id="ARBA00022448"/>
    </source>
</evidence>
<evidence type="ECO:0000256" key="4">
    <source>
        <dbReference type="ARBA" id="ARBA00022452"/>
    </source>
</evidence>
<dbReference type="SUPFAM" id="SSF56935">
    <property type="entry name" value="Porins"/>
    <property type="match status" value="1"/>
</dbReference>
<keyword evidence="9" id="KW-0472">Membrane</keyword>
<dbReference type="GO" id="GO:0015288">
    <property type="term" value="F:porin activity"/>
    <property type="evidence" value="ECO:0007669"/>
    <property type="project" value="UniProtKB-KW"/>
</dbReference>
<feature type="signal peptide" evidence="11">
    <location>
        <begin position="1"/>
        <end position="20"/>
    </location>
</feature>
<feature type="domain" description="Porin" evidence="12">
    <location>
        <begin position="7"/>
        <end position="341"/>
    </location>
</feature>
<keyword evidence="14" id="KW-1185">Reference proteome</keyword>
<accession>A0A6M4A6Y8</accession>
<dbReference type="InterPro" id="IPR023614">
    <property type="entry name" value="Porin_dom_sf"/>
</dbReference>
<dbReference type="GO" id="GO:0009279">
    <property type="term" value="C:cell outer membrane"/>
    <property type="evidence" value="ECO:0007669"/>
    <property type="project" value="UniProtKB-SubCell"/>
</dbReference>
<dbReference type="GO" id="GO:0046930">
    <property type="term" value="C:pore complex"/>
    <property type="evidence" value="ECO:0007669"/>
    <property type="project" value="UniProtKB-KW"/>
</dbReference>
<evidence type="ECO:0000256" key="2">
    <source>
        <dbReference type="ARBA" id="ARBA00011233"/>
    </source>
</evidence>
<evidence type="ECO:0000313" key="14">
    <source>
        <dbReference type="Proteomes" id="UP000274350"/>
    </source>
</evidence>
<name>A0A6M4A6Y8_9BURK</name>
<dbReference type="PANTHER" id="PTHR34501:SF9">
    <property type="entry name" value="MAJOR OUTER MEMBRANE PROTEIN P.IA"/>
    <property type="match status" value="1"/>
</dbReference>
<dbReference type="Proteomes" id="UP000274350">
    <property type="component" value="Chromosome"/>
</dbReference>
<keyword evidence="6 11" id="KW-0732">Signal</keyword>
<dbReference type="GO" id="GO:0006811">
    <property type="term" value="P:monoatomic ion transport"/>
    <property type="evidence" value="ECO:0007669"/>
    <property type="project" value="UniProtKB-KW"/>
</dbReference>
<comment type="subcellular location">
    <subcellularLocation>
        <location evidence="1">Cell outer membrane</location>
        <topology evidence="1">Multi-pass membrane protein</topology>
    </subcellularLocation>
</comment>
<evidence type="ECO:0000256" key="11">
    <source>
        <dbReference type="SAM" id="SignalP"/>
    </source>
</evidence>
<dbReference type="KEGG" id="upi:EJG51_008315"/>